<dbReference type="RefSeq" id="WP_007201350.1">
    <property type="nucleotide sequence ID" value="NZ_AKKV01000022.1"/>
</dbReference>
<name>I8J348_9BACL</name>
<dbReference type="Gene3D" id="3.10.129.10">
    <property type="entry name" value="Hotdog Thioesterase"/>
    <property type="match status" value="1"/>
</dbReference>
<evidence type="ECO:0000313" key="1">
    <source>
        <dbReference type="EMBL" id="EIT86181.1"/>
    </source>
</evidence>
<dbReference type="PATRIC" id="fig|1196324.3.peg.1279"/>
<dbReference type="OrthoDB" id="9801625at2"/>
<gene>
    <name evidence="1" type="ORF">A374_06266</name>
</gene>
<sequence length="126" mass="13972">MQKGDVFSYSRSFTVEEVLHFGELSGDQGRHHVELDDKGRLMVQGLLTASLGTKIGGDMHYIARQMNSEFVRPVFTGDVITCEVTLMNVEPSDGYVKVSIESVTRNQQGKEVLLATSHGIIRKDEA</sequence>
<evidence type="ECO:0000313" key="2">
    <source>
        <dbReference type="Proteomes" id="UP000004080"/>
    </source>
</evidence>
<dbReference type="eggNOG" id="COG2030">
    <property type="taxonomic scope" value="Bacteria"/>
</dbReference>
<keyword evidence="2" id="KW-1185">Reference proteome</keyword>
<dbReference type="Proteomes" id="UP000004080">
    <property type="component" value="Unassembled WGS sequence"/>
</dbReference>
<comment type="caution">
    <text evidence="1">The sequence shown here is derived from an EMBL/GenBank/DDBJ whole genome shotgun (WGS) entry which is preliminary data.</text>
</comment>
<protein>
    <submittedName>
        <fullName evidence="1">MaoC domain-containing protein dehydratase</fullName>
    </submittedName>
</protein>
<organism evidence="1 2">
    <name type="scientific">Fictibacillus macauensis ZFHKF-1</name>
    <dbReference type="NCBI Taxonomy" id="1196324"/>
    <lineage>
        <taxon>Bacteria</taxon>
        <taxon>Bacillati</taxon>
        <taxon>Bacillota</taxon>
        <taxon>Bacilli</taxon>
        <taxon>Bacillales</taxon>
        <taxon>Fictibacillaceae</taxon>
        <taxon>Fictibacillus</taxon>
    </lineage>
</organism>
<accession>I8J348</accession>
<dbReference type="EMBL" id="AKKV01000022">
    <property type="protein sequence ID" value="EIT86181.1"/>
    <property type="molecule type" value="Genomic_DNA"/>
</dbReference>
<dbReference type="InterPro" id="IPR029069">
    <property type="entry name" value="HotDog_dom_sf"/>
</dbReference>
<proteinExistence type="predicted"/>
<dbReference type="SUPFAM" id="SSF54637">
    <property type="entry name" value="Thioesterase/thiol ester dehydrase-isomerase"/>
    <property type="match status" value="1"/>
</dbReference>
<dbReference type="STRING" id="1196324.A374_06266"/>
<reference evidence="1 2" key="1">
    <citation type="journal article" date="2012" name="J. Bacteriol.">
        <title>Genome of Bacillus macauensis ZFHKF-1, a Long-Chain-Forming Bacterium.</title>
        <authorList>
            <person name="Cai L."/>
            <person name="Zhang T."/>
        </authorList>
    </citation>
    <scope>NUCLEOTIDE SEQUENCE [LARGE SCALE GENOMIC DNA]</scope>
    <source>
        <strain evidence="1 2">ZFHKF-1</strain>
    </source>
</reference>
<dbReference type="AlphaFoldDB" id="I8J348"/>